<evidence type="ECO:0000313" key="9">
    <source>
        <dbReference type="EMBL" id="MBS4947416.1"/>
    </source>
</evidence>
<evidence type="ECO:0000256" key="2">
    <source>
        <dbReference type="ARBA" id="ARBA00022525"/>
    </source>
</evidence>
<evidence type="ECO:0000256" key="5">
    <source>
        <dbReference type="SAM" id="Coils"/>
    </source>
</evidence>
<dbReference type="NCBIfam" id="TIGR04320">
    <property type="entry name" value="Surf_Exclu_PgrA"/>
    <property type="match status" value="1"/>
</dbReference>
<keyword evidence="3 7" id="KW-0732">Signal</keyword>
<accession>A0A942X7R4</accession>
<sequence>MLESNTQGHGTIKKLRTGAVISTLAISALGVSTGVSASETEVAVNEPATRVVAKDEVVPKVPSQADVDKAKAESDKAGQDVAKQKEVVSTTEANIANAEKTIAETTKKLEEAKSVTPEKVAEAKSDADKKASELATAEKTVADADKSVSATAEKVADQTKVVSNAEKTATATANKVADAQKKVDAFSSTTDTTQLEKEVDKLTEQVKADTQAVETAQTNLDNGKKAQSNKDQAVKDAQTGVSSAETKLSQATTALANAKADQSNKDKAVTSAKSALEVAKQGVTETTTSSETMYDVPKATYSPALSQGYIDAIKALANGTGTADEVRKAAYNTPYKDEVTGVGAKSLRDFNSTGKYSTGGLDFVAYGSEDTDATEIADFQHLSKDQQIRLATYAASIINELRAKFGTAPVTVGDSSLKLAEAFNNYANSFINSNSAVHNEHNLKSLKEKYELAKEESNVTTPSLGIRSKKIPDFLELNQKVNTMARIKQVMYQGIVNALMGVNANTSSTEQYSSALSLLGLRDADKTNVGVGIGYLGSYTTKGYEASITLSVPKEITTTTQKVDAKAVETAQKAYDDAVKASEEAKSAVQSAQTDYTNAETALANARTNLSNVVGNKIDVPAPEKALADAKDKLAQDTKALQTAKESLALAKSNATDKAKALAEAKTALETAKAEQSTANQSLATAKGELEVLTKAHDVAVLARKSAGQDLARKREASKEASDTYEVLALALTHRDEVLKALDKELADAKSKLGVLRAELKTAKEELARLEGIAEAKARGYENFKQLKADHDAYLAEQQRLQALKDRAEEIRNAGGEVKPVRDADGKVVDVVDAKAQNKVVVATVGTKDDKTYQAPAQATNAKAEPKKQLPNTGTKDSGLLALLGASVGLFALAGKRKYNR</sequence>
<dbReference type="InterPro" id="IPR027607">
    <property type="entry name" value="Surf_Exclu_SEC10/PgrA"/>
</dbReference>
<feature type="coiled-coil region" evidence="5">
    <location>
        <begin position="589"/>
        <end position="682"/>
    </location>
</feature>
<name>A0A942X7R4_STRMT</name>
<dbReference type="Proteomes" id="UP000759590">
    <property type="component" value="Unassembled WGS sequence"/>
</dbReference>
<keyword evidence="5" id="KW-0175">Coiled coil</keyword>
<reference evidence="9" key="1">
    <citation type="submission" date="2021-02" db="EMBL/GenBank/DDBJ databases">
        <title>Infant gut strain persistence is associated with maternal origin, phylogeny, and functional potential including surface adhesion and iron acquisition.</title>
        <authorList>
            <person name="Lou Y.C."/>
        </authorList>
    </citation>
    <scope>NUCLEOTIDE SEQUENCE</scope>
    <source>
        <strain evidence="9">L3_114_025G1_dasL3_114_025G1_concoct_29</strain>
    </source>
</reference>
<evidence type="ECO:0000313" key="10">
    <source>
        <dbReference type="Proteomes" id="UP000759590"/>
    </source>
</evidence>
<feature type="compositionally biased region" description="Polar residues" evidence="6">
    <location>
        <begin position="216"/>
        <end position="231"/>
    </location>
</feature>
<organism evidence="9 10">
    <name type="scientific">Streptococcus mitis</name>
    <dbReference type="NCBI Taxonomy" id="28037"/>
    <lineage>
        <taxon>Bacteria</taxon>
        <taxon>Bacillati</taxon>
        <taxon>Bacillota</taxon>
        <taxon>Bacilli</taxon>
        <taxon>Lactobacillales</taxon>
        <taxon>Streptococcaceae</taxon>
        <taxon>Streptococcus</taxon>
        <taxon>Streptococcus mitis group</taxon>
    </lineage>
</organism>
<feature type="region of interest" description="Disordered" evidence="6">
    <location>
        <begin position="60"/>
        <end position="81"/>
    </location>
</feature>
<dbReference type="EMBL" id="JAGZLW010000004">
    <property type="protein sequence ID" value="MBS4947416.1"/>
    <property type="molecule type" value="Genomic_DNA"/>
</dbReference>
<gene>
    <name evidence="9" type="ORF">KHZ51_01690</name>
</gene>
<comment type="caution">
    <text evidence="9">The sequence shown here is derived from an EMBL/GenBank/DDBJ whole genome shotgun (WGS) entry which is preliminary data.</text>
</comment>
<evidence type="ECO:0000256" key="3">
    <source>
        <dbReference type="ARBA" id="ARBA00022729"/>
    </source>
</evidence>
<feature type="signal peptide" evidence="7">
    <location>
        <begin position="1"/>
        <end position="37"/>
    </location>
</feature>
<dbReference type="AlphaFoldDB" id="A0A942X7R4"/>
<feature type="coiled-coil region" evidence="5">
    <location>
        <begin position="739"/>
        <end position="814"/>
    </location>
</feature>
<evidence type="ECO:0000259" key="8">
    <source>
        <dbReference type="PROSITE" id="PS50847"/>
    </source>
</evidence>
<proteinExistence type="predicted"/>
<evidence type="ECO:0000256" key="7">
    <source>
        <dbReference type="SAM" id="SignalP"/>
    </source>
</evidence>
<dbReference type="PROSITE" id="PS50847">
    <property type="entry name" value="GRAM_POS_ANCHORING"/>
    <property type="match status" value="1"/>
</dbReference>
<keyword evidence="4" id="KW-0572">Peptidoglycan-anchor</keyword>
<feature type="region of interest" description="Disordered" evidence="6">
    <location>
        <begin position="853"/>
        <end position="874"/>
    </location>
</feature>
<evidence type="ECO:0000256" key="6">
    <source>
        <dbReference type="SAM" id="MobiDB-lite"/>
    </source>
</evidence>
<dbReference type="Pfam" id="PF00746">
    <property type="entry name" value="Gram_pos_anchor"/>
    <property type="match status" value="1"/>
</dbReference>
<dbReference type="InterPro" id="IPR019931">
    <property type="entry name" value="LPXTG_anchor"/>
</dbReference>
<feature type="chain" id="PRO_5037232193" evidence="7">
    <location>
        <begin position="38"/>
        <end position="901"/>
    </location>
</feature>
<dbReference type="NCBIfam" id="TIGR01167">
    <property type="entry name" value="LPXTG_anchor"/>
    <property type="match status" value="1"/>
</dbReference>
<evidence type="ECO:0000256" key="4">
    <source>
        <dbReference type="ARBA" id="ARBA00023088"/>
    </source>
</evidence>
<evidence type="ECO:0000256" key="1">
    <source>
        <dbReference type="ARBA" id="ARBA00022512"/>
    </source>
</evidence>
<protein>
    <submittedName>
        <fullName evidence="9">SEC10/PgrA surface exclusion domain-containing protein</fullName>
    </submittedName>
</protein>
<keyword evidence="1" id="KW-0134">Cell wall</keyword>
<keyword evidence="2" id="KW-0964">Secreted</keyword>
<feature type="region of interest" description="Disordered" evidence="6">
    <location>
        <begin position="216"/>
        <end position="244"/>
    </location>
</feature>
<feature type="domain" description="Gram-positive cocci surface proteins LPxTG" evidence="8">
    <location>
        <begin position="870"/>
        <end position="901"/>
    </location>
</feature>
<feature type="compositionally biased region" description="Basic and acidic residues" evidence="6">
    <location>
        <begin position="66"/>
        <end position="81"/>
    </location>
</feature>